<dbReference type="RefSeq" id="WP_153440932.1">
    <property type="nucleotide sequence ID" value="NZ_JACIGA010000009.1"/>
</dbReference>
<organism evidence="2 3">
    <name type="scientific">Sinorhizobium terangae</name>
    <dbReference type="NCBI Taxonomy" id="110322"/>
    <lineage>
        <taxon>Bacteria</taxon>
        <taxon>Pseudomonadati</taxon>
        <taxon>Pseudomonadota</taxon>
        <taxon>Alphaproteobacteria</taxon>
        <taxon>Hyphomicrobiales</taxon>
        <taxon>Rhizobiaceae</taxon>
        <taxon>Sinorhizobium/Ensifer group</taxon>
        <taxon>Sinorhizobium</taxon>
    </lineage>
</organism>
<dbReference type="SUPFAM" id="SSF54909">
    <property type="entry name" value="Dimeric alpha+beta barrel"/>
    <property type="match status" value="1"/>
</dbReference>
<dbReference type="PANTHER" id="PTHR41521:SF4">
    <property type="entry name" value="BLR0684 PROTEIN"/>
    <property type="match status" value="1"/>
</dbReference>
<dbReference type="OrthoDB" id="9806380at2"/>
<keyword evidence="3" id="KW-1185">Reference proteome</keyword>
<gene>
    <name evidence="2" type="ORF">GHK62_20395</name>
</gene>
<dbReference type="AlphaFoldDB" id="A0A6N7LGW9"/>
<sequence>MAKGYWVASVDVTDPEGYKAYIAENANAFRKYGARFLTRGGPCEMPEGKLRSRVVVIEFPTYSAALECYRSPEYAKAMALRQGKSVMDLAIVEGYDSPQPSAS</sequence>
<evidence type="ECO:0000313" key="2">
    <source>
        <dbReference type="EMBL" id="MQX17037.1"/>
    </source>
</evidence>
<comment type="caution">
    <text evidence="2">The sequence shown here is derived from an EMBL/GenBank/DDBJ whole genome shotgun (WGS) entry which is preliminary data.</text>
</comment>
<dbReference type="EMBL" id="WITC01000085">
    <property type="protein sequence ID" value="MQX17037.1"/>
    <property type="molecule type" value="Genomic_DNA"/>
</dbReference>
<dbReference type="Proteomes" id="UP000439983">
    <property type="component" value="Unassembled WGS sequence"/>
</dbReference>
<feature type="domain" description="DUF1330" evidence="1">
    <location>
        <begin position="3"/>
        <end position="95"/>
    </location>
</feature>
<protein>
    <submittedName>
        <fullName evidence="2">DUF1330 domain-containing protein</fullName>
    </submittedName>
</protein>
<evidence type="ECO:0000259" key="1">
    <source>
        <dbReference type="Pfam" id="PF07045"/>
    </source>
</evidence>
<dbReference type="Pfam" id="PF07045">
    <property type="entry name" value="DUF1330"/>
    <property type="match status" value="1"/>
</dbReference>
<accession>A0A6N7LGW9</accession>
<dbReference type="InterPro" id="IPR010753">
    <property type="entry name" value="DUF1330"/>
</dbReference>
<reference evidence="2 3" key="1">
    <citation type="journal article" date="2013" name="Genome Biol.">
        <title>Comparative genomics of the core and accessory genomes of 48 Sinorhizobium strains comprising five genospecies.</title>
        <authorList>
            <person name="Sugawara M."/>
            <person name="Epstein B."/>
            <person name="Badgley B.D."/>
            <person name="Unno T."/>
            <person name="Xu L."/>
            <person name="Reese J."/>
            <person name="Gyaneshwar P."/>
            <person name="Denny R."/>
            <person name="Mudge J."/>
            <person name="Bharti A.K."/>
            <person name="Farmer A.D."/>
            <person name="May G.D."/>
            <person name="Woodward J.E."/>
            <person name="Medigue C."/>
            <person name="Vallenet D."/>
            <person name="Lajus A."/>
            <person name="Rouy Z."/>
            <person name="Martinez-Vaz B."/>
            <person name="Tiffin P."/>
            <person name="Young N.D."/>
            <person name="Sadowsky M.J."/>
        </authorList>
    </citation>
    <scope>NUCLEOTIDE SEQUENCE [LARGE SCALE GENOMIC DNA]</scope>
    <source>
        <strain evidence="2 3">USDA4894</strain>
    </source>
</reference>
<name>A0A6N7LGW9_SINTE</name>
<proteinExistence type="predicted"/>
<dbReference type="InterPro" id="IPR011008">
    <property type="entry name" value="Dimeric_a/b-barrel"/>
</dbReference>
<evidence type="ECO:0000313" key="3">
    <source>
        <dbReference type="Proteomes" id="UP000439983"/>
    </source>
</evidence>
<dbReference type="Gene3D" id="3.30.70.100">
    <property type="match status" value="1"/>
</dbReference>
<dbReference type="PANTHER" id="PTHR41521">
    <property type="match status" value="1"/>
</dbReference>